<proteinExistence type="predicted"/>
<evidence type="ECO:0000313" key="2">
    <source>
        <dbReference type="Proteomes" id="UP000487929"/>
    </source>
</evidence>
<keyword evidence="2" id="KW-1185">Reference proteome</keyword>
<evidence type="ECO:0000313" key="1">
    <source>
        <dbReference type="EMBL" id="NAW33239.1"/>
    </source>
</evidence>
<accession>A0A7X4W2R4</accession>
<dbReference type="Proteomes" id="UP000487929">
    <property type="component" value="Unassembled WGS sequence"/>
</dbReference>
<comment type="caution">
    <text evidence="1">The sequence shown here is derived from an EMBL/GenBank/DDBJ whole genome shotgun (WGS) entry which is preliminary data.</text>
</comment>
<reference evidence="1 2" key="1">
    <citation type="submission" date="2019-12" db="EMBL/GenBank/DDBJ databases">
        <title>Draft genome sequencing of Halomonas alimentaria DSM 15356.</title>
        <authorList>
            <person name="Pandiyan K."/>
            <person name="Kushwaha P."/>
            <person name="Gowdham M."/>
            <person name="Chakdar H."/>
            <person name="Singh A."/>
            <person name="Kumar M."/>
            <person name="Saxena A.K."/>
        </authorList>
    </citation>
    <scope>NUCLEOTIDE SEQUENCE [LARGE SCALE GENOMIC DNA]</scope>
    <source>
        <strain evidence="1 2">DSM 15356</strain>
    </source>
</reference>
<dbReference type="OrthoDB" id="5465205at2"/>
<organism evidence="1 2">
    <name type="scientific">Halomonas alimentaria</name>
    <dbReference type="NCBI Taxonomy" id="147248"/>
    <lineage>
        <taxon>Bacteria</taxon>
        <taxon>Pseudomonadati</taxon>
        <taxon>Pseudomonadota</taxon>
        <taxon>Gammaproteobacteria</taxon>
        <taxon>Oceanospirillales</taxon>
        <taxon>Halomonadaceae</taxon>
        <taxon>Halomonas</taxon>
    </lineage>
</organism>
<dbReference type="RefSeq" id="WP_161430249.1">
    <property type="nucleotide sequence ID" value="NZ_WUTT01000001.1"/>
</dbReference>
<evidence type="ECO:0008006" key="3">
    <source>
        <dbReference type="Google" id="ProtNLM"/>
    </source>
</evidence>
<protein>
    <recommendedName>
        <fullName evidence="3">Bacteriophage protein</fullName>
    </recommendedName>
</protein>
<gene>
    <name evidence="1" type="ORF">GRB96_02220</name>
</gene>
<dbReference type="EMBL" id="WUTT01000001">
    <property type="protein sequence ID" value="NAW33239.1"/>
    <property type="molecule type" value="Genomic_DNA"/>
</dbReference>
<sequence length="144" mass="14677">MATTKNRNTPTRIGFRRSAPVAADAVCHAGAIAVLNATGYAAPATTATGLTALGVFHHYQDNTGGADGDQVVEIERGFFHFANSAGADEITRAAIGSVCYLVDDETVAATDGTASRSPAGIVDDVDEHGVWVCIDPTNGVAASA</sequence>
<dbReference type="AlphaFoldDB" id="A0A7X4W2R4"/>
<name>A0A7X4W2R4_9GAMM</name>